<accession>A0A5M3MDY3</accession>
<dbReference type="GeneID" id="19211541"/>
<reference evidence="2" key="1">
    <citation type="journal article" date="2012" name="Science">
        <title>The Paleozoic origin of enzymatic lignin decomposition reconstructed from 31 fungal genomes.</title>
        <authorList>
            <person name="Floudas D."/>
            <person name="Binder M."/>
            <person name="Riley R."/>
            <person name="Barry K."/>
            <person name="Blanchette R.A."/>
            <person name="Henrissat B."/>
            <person name="Martinez A.T."/>
            <person name="Otillar R."/>
            <person name="Spatafora J.W."/>
            <person name="Yadav J.S."/>
            <person name="Aerts A."/>
            <person name="Benoit I."/>
            <person name="Boyd A."/>
            <person name="Carlson A."/>
            <person name="Copeland A."/>
            <person name="Coutinho P.M."/>
            <person name="de Vries R.P."/>
            <person name="Ferreira P."/>
            <person name="Findley K."/>
            <person name="Foster B."/>
            <person name="Gaskell J."/>
            <person name="Glotzer D."/>
            <person name="Gorecki P."/>
            <person name="Heitman J."/>
            <person name="Hesse C."/>
            <person name="Hori C."/>
            <person name="Igarashi K."/>
            <person name="Jurgens J.A."/>
            <person name="Kallen N."/>
            <person name="Kersten P."/>
            <person name="Kohler A."/>
            <person name="Kuees U."/>
            <person name="Kumar T.K.A."/>
            <person name="Kuo A."/>
            <person name="LaButti K."/>
            <person name="Larrondo L.F."/>
            <person name="Lindquist E."/>
            <person name="Ling A."/>
            <person name="Lombard V."/>
            <person name="Lucas S."/>
            <person name="Lundell T."/>
            <person name="Martin R."/>
            <person name="McLaughlin D.J."/>
            <person name="Morgenstern I."/>
            <person name="Morin E."/>
            <person name="Murat C."/>
            <person name="Nagy L.G."/>
            <person name="Nolan M."/>
            <person name="Ohm R.A."/>
            <person name="Patyshakuliyeva A."/>
            <person name="Rokas A."/>
            <person name="Ruiz-Duenas F.J."/>
            <person name="Sabat G."/>
            <person name="Salamov A."/>
            <person name="Samejima M."/>
            <person name="Schmutz J."/>
            <person name="Slot J.C."/>
            <person name="St John F."/>
            <person name="Stenlid J."/>
            <person name="Sun H."/>
            <person name="Sun S."/>
            <person name="Syed K."/>
            <person name="Tsang A."/>
            <person name="Wiebenga A."/>
            <person name="Young D."/>
            <person name="Pisabarro A."/>
            <person name="Eastwood D.C."/>
            <person name="Martin F."/>
            <person name="Cullen D."/>
            <person name="Grigoriev I.V."/>
            <person name="Hibbett D.S."/>
        </authorList>
    </citation>
    <scope>NUCLEOTIDE SEQUENCE [LARGE SCALE GENOMIC DNA]</scope>
    <source>
        <strain evidence="2">RWD-64-598 SS2</strain>
    </source>
</reference>
<protein>
    <submittedName>
        <fullName evidence="1">Uncharacterized protein</fullName>
    </submittedName>
</protein>
<evidence type="ECO:0000313" key="2">
    <source>
        <dbReference type="Proteomes" id="UP000053558"/>
    </source>
</evidence>
<sequence>MAACSAAREQSEVADRNCASAACDHIWDGLVSGFLHGTSSNIRYLPAVALPRSALTDRRKDPGWLASAKFTISQHTVYGSQHRDAAKVLAGPHSVLGKQAVCAGLYLSFHPGLSHGDTATSEDAFEGVLDLVENDPVEAICDTASTISIPDFVSIDSSVALWHAADRFCLLPREPDQATVRARGGTAYYHGICDLPSEHSELAYAYDLFCANVRSAGLSPDIPDSLDLGVLSAPPAVCRLSYQWPNSKLQKYQVEHPPPLAPDHLGESGRPGAQNLTAAERSLALELPLLLVNHTPPEKILAYVGSHKHRMAATAAATFFGAAGLIDVPVFSLVTDGCRAVLTCAWAEKFGSFQRIKIAERNGVLFDLRNPLSAFHFATFLVRLKHEHGQKLRERFDDRALAHLRERLEQGEWETRWTMSHYVAEQSDGGDMS</sequence>
<dbReference type="AlphaFoldDB" id="A0A5M3MDY3"/>
<keyword evidence="2" id="KW-1185">Reference proteome</keyword>
<name>A0A5M3MDY3_CONPW</name>
<dbReference type="EMBL" id="JH711585">
    <property type="protein sequence ID" value="EIW76781.1"/>
    <property type="molecule type" value="Genomic_DNA"/>
</dbReference>
<proteinExistence type="predicted"/>
<dbReference type="RefSeq" id="XP_007773120.1">
    <property type="nucleotide sequence ID" value="XM_007774930.1"/>
</dbReference>
<dbReference type="KEGG" id="cput:CONPUDRAFT_92711"/>
<comment type="caution">
    <text evidence="1">The sequence shown here is derived from an EMBL/GenBank/DDBJ whole genome shotgun (WGS) entry which is preliminary data.</text>
</comment>
<gene>
    <name evidence="1" type="ORF">CONPUDRAFT_92711</name>
</gene>
<evidence type="ECO:0000313" key="1">
    <source>
        <dbReference type="EMBL" id="EIW76781.1"/>
    </source>
</evidence>
<dbReference type="Proteomes" id="UP000053558">
    <property type="component" value="Unassembled WGS sequence"/>
</dbReference>
<organism evidence="1 2">
    <name type="scientific">Coniophora puteana (strain RWD-64-598)</name>
    <name type="common">Brown rot fungus</name>
    <dbReference type="NCBI Taxonomy" id="741705"/>
    <lineage>
        <taxon>Eukaryota</taxon>
        <taxon>Fungi</taxon>
        <taxon>Dikarya</taxon>
        <taxon>Basidiomycota</taxon>
        <taxon>Agaricomycotina</taxon>
        <taxon>Agaricomycetes</taxon>
        <taxon>Agaricomycetidae</taxon>
        <taxon>Boletales</taxon>
        <taxon>Coniophorineae</taxon>
        <taxon>Coniophoraceae</taxon>
        <taxon>Coniophora</taxon>
    </lineage>
</organism>